<accession>A0A4Y1Z9A1</accession>
<keyword evidence="1" id="KW-0472">Membrane</keyword>
<feature type="transmembrane region" description="Helical" evidence="1">
    <location>
        <begin position="12"/>
        <end position="33"/>
    </location>
</feature>
<comment type="caution">
    <text evidence="2">The sequence shown here is derived from an EMBL/GenBank/DDBJ whole genome shotgun (WGS) entry which is preliminary data.</text>
</comment>
<keyword evidence="1" id="KW-0812">Transmembrane</keyword>
<organism evidence="2 3">
    <name type="scientific">Sporolactobacillus inulinus</name>
    <dbReference type="NCBI Taxonomy" id="2078"/>
    <lineage>
        <taxon>Bacteria</taxon>
        <taxon>Bacillati</taxon>
        <taxon>Bacillota</taxon>
        <taxon>Bacilli</taxon>
        <taxon>Bacillales</taxon>
        <taxon>Sporolactobacillaceae</taxon>
        <taxon>Sporolactobacillus</taxon>
    </lineage>
</organism>
<reference evidence="2 3" key="1">
    <citation type="submission" date="2017-11" db="EMBL/GenBank/DDBJ databases">
        <title>Draft Genome Sequence of Sporolactobacillus inulinus NBRC 111894 Isolated from Koso, a Japanese Sugar-Vegetable Fermented Beverage.</title>
        <authorList>
            <person name="Chiou T.Y."/>
            <person name="Oshima K."/>
            <person name="Suda W."/>
            <person name="Hattori M."/>
            <person name="Takahashi T."/>
        </authorList>
    </citation>
    <scope>NUCLEOTIDE SEQUENCE [LARGE SCALE GENOMIC DNA]</scope>
    <source>
        <strain evidence="2 3">NBRC111894</strain>
    </source>
</reference>
<evidence type="ECO:0000256" key="1">
    <source>
        <dbReference type="SAM" id="Phobius"/>
    </source>
</evidence>
<protein>
    <submittedName>
        <fullName evidence="2">Uncharacterized protein</fullName>
    </submittedName>
</protein>
<dbReference type="EMBL" id="BEXB01000006">
    <property type="protein sequence ID" value="GAY75585.1"/>
    <property type="molecule type" value="Genomic_DNA"/>
</dbReference>
<evidence type="ECO:0000313" key="2">
    <source>
        <dbReference type="EMBL" id="GAY75585.1"/>
    </source>
</evidence>
<name>A0A4Y1Z9A1_9BACL</name>
<keyword evidence="1" id="KW-1133">Transmembrane helix</keyword>
<gene>
    <name evidence="2" type="ORF">NBRC111894_1139</name>
</gene>
<evidence type="ECO:0000313" key="3">
    <source>
        <dbReference type="Proteomes" id="UP000319716"/>
    </source>
</evidence>
<dbReference type="AlphaFoldDB" id="A0A4Y1Z9A1"/>
<dbReference type="Proteomes" id="UP000319716">
    <property type="component" value="Unassembled WGS sequence"/>
</dbReference>
<proteinExistence type="predicted"/>
<sequence length="72" mass="8657">MYVLVIYFPCNYSFAIAVRFIGDMFFIHLPLFLDKFLYILTHSLRQCHKTGNRKQDKTPDYLKDFVLSKYVL</sequence>